<gene>
    <name evidence="2" type="ORF">SAMN06265379_10157</name>
</gene>
<dbReference type="OrthoDB" id="1007128at2"/>
<dbReference type="Pfam" id="PF16412">
    <property type="entry name" value="DUF5020"/>
    <property type="match status" value="1"/>
</dbReference>
<dbReference type="Gene3D" id="2.40.230.20">
    <property type="entry name" value="Nucleoside-specific channel-forming protein, Tsx-like"/>
    <property type="match status" value="1"/>
</dbReference>
<dbReference type="GO" id="GO:0009279">
    <property type="term" value="C:cell outer membrane"/>
    <property type="evidence" value="ECO:0007669"/>
    <property type="project" value="InterPro"/>
</dbReference>
<feature type="signal peptide" evidence="1">
    <location>
        <begin position="1"/>
        <end position="19"/>
    </location>
</feature>
<keyword evidence="1" id="KW-0732">Signal</keyword>
<proteinExistence type="predicted"/>
<evidence type="ECO:0008006" key="4">
    <source>
        <dbReference type="Google" id="ProtNLM"/>
    </source>
</evidence>
<evidence type="ECO:0000313" key="2">
    <source>
        <dbReference type="EMBL" id="SMO32812.1"/>
    </source>
</evidence>
<dbReference type="Proteomes" id="UP000319040">
    <property type="component" value="Unassembled WGS sequence"/>
</dbReference>
<dbReference type="InterPro" id="IPR036777">
    <property type="entry name" value="Channel_Tsx-like_sf"/>
</dbReference>
<protein>
    <recommendedName>
        <fullName evidence="4">DUF5020 domain-containing protein</fullName>
    </recommendedName>
</protein>
<sequence>MNKLLLIAVALLVSSLAKSQNIQLHYDLGENRKMFTTTVEMFKPDKMGSTFFFIDLDYGTDKRGVDNGVSLAYLEIARSFKWSEMQKLEPRVEFNSGAVGAFPIENAYLVGAQYTWNNADFSKVFTLQANFKHIQDKQDASFQLTGVWGMHFMNRSLSFTGFADFWREDVDYTFDGKADAEYIFLAEPQLWWNTTEKFSFGTEIEISNNFGLNDGFMINPTLAAKWTF</sequence>
<accession>A0A521ADB8</accession>
<organism evidence="2 3">
    <name type="scientific">Saccharicrinis carchari</name>
    <dbReference type="NCBI Taxonomy" id="1168039"/>
    <lineage>
        <taxon>Bacteria</taxon>
        <taxon>Pseudomonadati</taxon>
        <taxon>Bacteroidota</taxon>
        <taxon>Bacteroidia</taxon>
        <taxon>Marinilabiliales</taxon>
        <taxon>Marinilabiliaceae</taxon>
        <taxon>Saccharicrinis</taxon>
    </lineage>
</organism>
<reference evidence="2 3" key="1">
    <citation type="submission" date="2017-05" db="EMBL/GenBank/DDBJ databases">
        <authorList>
            <person name="Varghese N."/>
            <person name="Submissions S."/>
        </authorList>
    </citation>
    <scope>NUCLEOTIDE SEQUENCE [LARGE SCALE GENOMIC DNA]</scope>
    <source>
        <strain evidence="2 3">DSM 27040</strain>
    </source>
</reference>
<name>A0A521ADB8_SACCC</name>
<feature type="chain" id="PRO_5021719269" description="DUF5020 domain-containing protein" evidence="1">
    <location>
        <begin position="20"/>
        <end position="228"/>
    </location>
</feature>
<dbReference type="SUPFAM" id="SSF111364">
    <property type="entry name" value="Tsx-like channel"/>
    <property type="match status" value="1"/>
</dbReference>
<evidence type="ECO:0000313" key="3">
    <source>
        <dbReference type="Proteomes" id="UP000319040"/>
    </source>
</evidence>
<keyword evidence="3" id="KW-1185">Reference proteome</keyword>
<dbReference type="EMBL" id="FXTB01000001">
    <property type="protein sequence ID" value="SMO32812.1"/>
    <property type="molecule type" value="Genomic_DNA"/>
</dbReference>
<dbReference type="RefSeq" id="WP_142531482.1">
    <property type="nucleotide sequence ID" value="NZ_FXTB01000001.1"/>
</dbReference>
<dbReference type="AlphaFoldDB" id="A0A521ADB8"/>
<evidence type="ECO:0000256" key="1">
    <source>
        <dbReference type="SAM" id="SignalP"/>
    </source>
</evidence>